<dbReference type="Pfam" id="PF01061">
    <property type="entry name" value="ABC2_membrane"/>
    <property type="match status" value="1"/>
</dbReference>
<keyword evidence="5 8" id="KW-1133">Transmembrane helix</keyword>
<feature type="transmembrane region" description="Helical" evidence="8">
    <location>
        <begin position="242"/>
        <end position="261"/>
    </location>
</feature>
<evidence type="ECO:0000256" key="2">
    <source>
        <dbReference type="ARBA" id="ARBA00007783"/>
    </source>
</evidence>
<evidence type="ECO:0000256" key="5">
    <source>
        <dbReference type="ARBA" id="ARBA00022989"/>
    </source>
</evidence>
<feature type="transmembrane region" description="Helical" evidence="8">
    <location>
        <begin position="116"/>
        <end position="145"/>
    </location>
</feature>
<reference evidence="11" key="1">
    <citation type="submission" date="2016-07" db="EMBL/GenBank/DDBJ databases">
        <title>Frankia sp. NRRL B-16219 Genome sequencing.</title>
        <authorList>
            <person name="Ghodhbane-Gtari F."/>
            <person name="Swanson E."/>
            <person name="Gueddou A."/>
            <person name="Louati M."/>
            <person name="Nouioui I."/>
            <person name="Hezbri K."/>
            <person name="Abebe-Akele F."/>
            <person name="Simpson S."/>
            <person name="Morris K."/>
            <person name="Thomas K."/>
            <person name="Gtari M."/>
            <person name="Tisa L.S."/>
        </authorList>
    </citation>
    <scope>NUCLEOTIDE SEQUENCE [LARGE SCALE GENOMIC DNA]</scope>
    <source>
        <strain evidence="11">NRRL B-16219</strain>
    </source>
</reference>
<dbReference type="Proteomes" id="UP000179769">
    <property type="component" value="Unassembled WGS sequence"/>
</dbReference>
<dbReference type="PROSITE" id="PS51012">
    <property type="entry name" value="ABC_TM2"/>
    <property type="match status" value="1"/>
</dbReference>
<evidence type="ECO:0000256" key="1">
    <source>
        <dbReference type="ARBA" id="ARBA00004651"/>
    </source>
</evidence>
<comment type="similarity">
    <text evidence="2 8">Belongs to the ABC-2 integral membrane protein family.</text>
</comment>
<evidence type="ECO:0000256" key="8">
    <source>
        <dbReference type="RuleBase" id="RU361157"/>
    </source>
</evidence>
<evidence type="ECO:0000313" key="10">
    <source>
        <dbReference type="EMBL" id="OHV24474.1"/>
    </source>
</evidence>
<feature type="transmembrane region" description="Helical" evidence="8">
    <location>
        <begin position="42"/>
        <end position="65"/>
    </location>
</feature>
<keyword evidence="4 8" id="KW-0812">Transmembrane</keyword>
<keyword evidence="3 8" id="KW-1003">Cell membrane</keyword>
<keyword evidence="6 8" id="KW-0472">Membrane</keyword>
<sequence length="268" mass="29069">MPPDLRAVLATGARPARPTPLAASLTFGWRALLKIRHVPEQLFDVTVFPIMLTLMFTYLFGGALAGSTQEYVQFLLPGILVQAIVMITVYTGVTVNTDITKGVFDRLRSLPIWQPSAFVGALLGDVFRYSIAAVLILALGLAIGFRPEGGALGVLAAVAVVIAFSFSLTWVWTVLAMVLRTPNSVMGVSMMILFPLTFVSNIFVRQETLPGWLQAFVDVNPITHTTNASRGLMHGVATAEQLGWVALSCALLLIVFGPLTMRMYRGRS</sequence>
<keyword evidence="8" id="KW-0813">Transport</keyword>
<comment type="subcellular location">
    <subcellularLocation>
        <location evidence="1 8">Cell membrane</location>
        <topology evidence="1 8">Multi-pass membrane protein</topology>
    </subcellularLocation>
</comment>
<evidence type="ECO:0000256" key="3">
    <source>
        <dbReference type="ARBA" id="ARBA00022475"/>
    </source>
</evidence>
<dbReference type="InterPro" id="IPR000412">
    <property type="entry name" value="ABC_2_transport"/>
</dbReference>
<evidence type="ECO:0000313" key="11">
    <source>
        <dbReference type="Proteomes" id="UP000179769"/>
    </source>
</evidence>
<keyword evidence="11" id="KW-1185">Reference proteome</keyword>
<protein>
    <recommendedName>
        <fullName evidence="8">Transport permease protein</fullName>
    </recommendedName>
</protein>
<dbReference type="EMBL" id="MAXA01000235">
    <property type="protein sequence ID" value="OHV24474.1"/>
    <property type="molecule type" value="Genomic_DNA"/>
</dbReference>
<gene>
    <name evidence="10" type="ORF">BBK14_06105</name>
</gene>
<name>A0A1S1PX40_9ACTN</name>
<evidence type="ECO:0000256" key="6">
    <source>
        <dbReference type="ARBA" id="ARBA00023136"/>
    </source>
</evidence>
<dbReference type="PANTHER" id="PTHR43077:SF8">
    <property type="entry name" value="DOXORUBICIN RESISTANCE ABC TRANSPORTER PERMEASE PROTEIN DRRB"/>
    <property type="match status" value="1"/>
</dbReference>
<dbReference type="GO" id="GO:0046677">
    <property type="term" value="P:response to antibiotic"/>
    <property type="evidence" value="ECO:0007669"/>
    <property type="project" value="UniProtKB-KW"/>
</dbReference>
<dbReference type="GO" id="GO:0043190">
    <property type="term" value="C:ATP-binding cassette (ABC) transporter complex"/>
    <property type="evidence" value="ECO:0007669"/>
    <property type="project" value="InterPro"/>
</dbReference>
<proteinExistence type="inferred from homology"/>
<dbReference type="InterPro" id="IPR013525">
    <property type="entry name" value="ABC2_TM"/>
</dbReference>
<dbReference type="PIRSF" id="PIRSF006648">
    <property type="entry name" value="DrrB"/>
    <property type="match status" value="1"/>
</dbReference>
<evidence type="ECO:0000256" key="4">
    <source>
        <dbReference type="ARBA" id="ARBA00022692"/>
    </source>
</evidence>
<dbReference type="AlphaFoldDB" id="A0A1S1PX40"/>
<comment type="caution">
    <text evidence="10">The sequence shown here is derived from an EMBL/GenBank/DDBJ whole genome shotgun (WGS) entry which is preliminary data.</text>
</comment>
<feature type="domain" description="ABC transmembrane type-2" evidence="9">
    <location>
        <begin position="40"/>
        <end position="267"/>
    </location>
</feature>
<accession>A0A1S1PX40</accession>
<dbReference type="OrthoDB" id="8988363at2"/>
<dbReference type="InterPro" id="IPR047817">
    <property type="entry name" value="ABC2_TM_bact-type"/>
</dbReference>
<organism evidence="10 11">
    <name type="scientific">Parafrankia soli</name>
    <dbReference type="NCBI Taxonomy" id="2599596"/>
    <lineage>
        <taxon>Bacteria</taxon>
        <taxon>Bacillati</taxon>
        <taxon>Actinomycetota</taxon>
        <taxon>Actinomycetes</taxon>
        <taxon>Frankiales</taxon>
        <taxon>Frankiaceae</taxon>
        <taxon>Parafrankia</taxon>
    </lineage>
</organism>
<dbReference type="InterPro" id="IPR051328">
    <property type="entry name" value="T7SS_ABC-Transporter"/>
</dbReference>
<dbReference type="PANTHER" id="PTHR43077">
    <property type="entry name" value="TRANSPORT PERMEASE YVFS-RELATED"/>
    <property type="match status" value="1"/>
</dbReference>
<evidence type="ECO:0000256" key="7">
    <source>
        <dbReference type="ARBA" id="ARBA00023251"/>
    </source>
</evidence>
<evidence type="ECO:0000259" key="9">
    <source>
        <dbReference type="PROSITE" id="PS51012"/>
    </source>
</evidence>
<feature type="transmembrane region" description="Helical" evidence="8">
    <location>
        <begin position="185"/>
        <end position="204"/>
    </location>
</feature>
<feature type="transmembrane region" description="Helical" evidence="8">
    <location>
        <begin position="71"/>
        <end position="95"/>
    </location>
</feature>
<keyword evidence="7" id="KW-0046">Antibiotic resistance</keyword>
<feature type="transmembrane region" description="Helical" evidence="8">
    <location>
        <begin position="151"/>
        <end position="178"/>
    </location>
</feature>
<dbReference type="GO" id="GO:0140359">
    <property type="term" value="F:ABC-type transporter activity"/>
    <property type="evidence" value="ECO:0007669"/>
    <property type="project" value="InterPro"/>
</dbReference>